<dbReference type="GO" id="GO:0009273">
    <property type="term" value="P:peptidoglycan-based cell wall biogenesis"/>
    <property type="evidence" value="ECO:0007669"/>
    <property type="project" value="TreeGrafter"/>
</dbReference>
<feature type="transmembrane region" description="Helical" evidence="1">
    <location>
        <begin position="223"/>
        <end position="241"/>
    </location>
</feature>
<dbReference type="GO" id="GO:0005886">
    <property type="term" value="C:plasma membrane"/>
    <property type="evidence" value="ECO:0007669"/>
    <property type="project" value="TreeGrafter"/>
</dbReference>
<keyword evidence="2" id="KW-0548">Nucleotidyltransferase</keyword>
<feature type="transmembrane region" description="Helical" evidence="1">
    <location>
        <begin position="92"/>
        <end position="110"/>
    </location>
</feature>
<sequence>MSLDPFLTPTALVCYALFALLGVAEIAAIRLKSKIEPASWDNLRARIRSWWVMIFVFGTIFWLGRGVITLFFAFCSFAALREFATVTHTRRADHSALVLAFWLILPLQYLAVYMDWALMALLMIPLYAFIALPVITVLKGEVSGFLNRVSETQWGLMICVYFVSHIPALLSLKIPDYSFSAITLITWLILVVQASDVLQYVWGKALGKTLLAPKVSPSKTVEGLVGGVLSATLIGVILTPITPFTALMAGLTAFAVCVMGVFGGLILSAIKRDRGVKDWGHLIRGHGGFLDRLDSLVFSAPIYLHLLLGSF</sequence>
<evidence type="ECO:0000313" key="3">
    <source>
        <dbReference type="Proteomes" id="UP000287168"/>
    </source>
</evidence>
<feature type="transmembrane region" description="Helical" evidence="1">
    <location>
        <begin position="50"/>
        <end position="80"/>
    </location>
</feature>
<keyword evidence="2" id="KW-0808">Transferase</keyword>
<proteinExistence type="predicted"/>
<dbReference type="RefSeq" id="WP_128489525.1">
    <property type="nucleotide sequence ID" value="NZ_JBHLXB010000001.1"/>
</dbReference>
<evidence type="ECO:0000313" key="2">
    <source>
        <dbReference type="EMBL" id="RWY40391.1"/>
    </source>
</evidence>
<feature type="transmembrane region" description="Helical" evidence="1">
    <location>
        <begin position="154"/>
        <end position="172"/>
    </location>
</feature>
<feature type="transmembrane region" description="Helical" evidence="1">
    <location>
        <begin position="116"/>
        <end position="138"/>
    </location>
</feature>
<keyword evidence="1" id="KW-0472">Membrane</keyword>
<dbReference type="Proteomes" id="UP000287168">
    <property type="component" value="Unassembled WGS sequence"/>
</dbReference>
<reference evidence="2 3" key="1">
    <citation type="journal article" date="2015" name="Int. J. Syst. Evol. Microbiol.">
        <title>Gemmobacter intermedius sp. nov., isolated from a white stork (Ciconia ciconia).</title>
        <authorList>
            <person name="Kampfer P."/>
            <person name="Jerzak L."/>
            <person name="Wilharm G."/>
            <person name="Golke J."/>
            <person name="Busse H.J."/>
            <person name="Glaeser S.P."/>
        </authorList>
    </citation>
    <scope>NUCLEOTIDE SEQUENCE [LARGE SCALE GENOMIC DNA]</scope>
    <source>
        <strain evidence="2 3">119/4</strain>
    </source>
</reference>
<gene>
    <name evidence="2" type="ORF">EP867_12010</name>
</gene>
<keyword evidence="3" id="KW-1185">Reference proteome</keyword>
<name>A0A444MAA1_9RHOB</name>
<dbReference type="GO" id="GO:0016779">
    <property type="term" value="F:nucleotidyltransferase activity"/>
    <property type="evidence" value="ECO:0007669"/>
    <property type="project" value="UniProtKB-KW"/>
</dbReference>
<feature type="transmembrane region" description="Helical" evidence="1">
    <location>
        <begin position="178"/>
        <end position="202"/>
    </location>
</feature>
<dbReference type="PANTHER" id="PTHR43535:SF1">
    <property type="entry name" value="PHOSPHATIDATE CYTIDYLYLTRANSFERASE"/>
    <property type="match status" value="1"/>
</dbReference>
<protein>
    <submittedName>
        <fullName evidence="2">Phosphatidate cytidylyltransferase</fullName>
    </submittedName>
</protein>
<keyword evidence="1" id="KW-1133">Transmembrane helix</keyword>
<dbReference type="OrthoDB" id="9799199at2"/>
<evidence type="ECO:0000256" key="1">
    <source>
        <dbReference type="SAM" id="Phobius"/>
    </source>
</evidence>
<comment type="caution">
    <text evidence="2">The sequence shown here is derived from an EMBL/GenBank/DDBJ whole genome shotgun (WGS) entry which is preliminary data.</text>
</comment>
<feature type="transmembrane region" description="Helical" evidence="1">
    <location>
        <begin position="247"/>
        <end position="270"/>
    </location>
</feature>
<keyword evidence="1" id="KW-0812">Transmembrane</keyword>
<organism evidence="2 3">
    <name type="scientific">Falsigemmobacter intermedius</name>
    <dbReference type="NCBI Taxonomy" id="1553448"/>
    <lineage>
        <taxon>Bacteria</taxon>
        <taxon>Pseudomonadati</taxon>
        <taxon>Pseudomonadota</taxon>
        <taxon>Alphaproteobacteria</taxon>
        <taxon>Rhodobacterales</taxon>
        <taxon>Paracoccaceae</taxon>
        <taxon>Falsigemmobacter</taxon>
    </lineage>
</organism>
<dbReference type="Pfam" id="PF01148">
    <property type="entry name" value="CTP_transf_1"/>
    <property type="match status" value="1"/>
</dbReference>
<dbReference type="EMBL" id="SBLC01000016">
    <property type="protein sequence ID" value="RWY40391.1"/>
    <property type="molecule type" value="Genomic_DNA"/>
</dbReference>
<accession>A0A444MAA1</accession>
<dbReference type="PANTHER" id="PTHR43535">
    <property type="entry name" value="PHOSPHATIDATE CYTIDYLYLTRANSFERASE"/>
    <property type="match status" value="1"/>
</dbReference>
<dbReference type="AlphaFoldDB" id="A0A444MAA1"/>